<dbReference type="SUPFAM" id="SSF51735">
    <property type="entry name" value="NAD(P)-binding Rossmann-fold domains"/>
    <property type="match status" value="1"/>
</dbReference>
<dbReference type="Proteomes" id="UP000315949">
    <property type="component" value="Unassembled WGS sequence"/>
</dbReference>
<evidence type="ECO:0000313" key="4">
    <source>
        <dbReference type="Proteomes" id="UP000315949"/>
    </source>
</evidence>
<dbReference type="FunFam" id="3.40.50.720:FF:000084">
    <property type="entry name" value="Short-chain dehydrogenase reductase"/>
    <property type="match status" value="1"/>
</dbReference>
<accession>A0A5C5TZQ1</accession>
<dbReference type="InterPro" id="IPR020904">
    <property type="entry name" value="Sc_DH/Rdtase_CS"/>
</dbReference>
<dbReference type="AlphaFoldDB" id="A0A5C5TZQ1"/>
<dbReference type="InterPro" id="IPR036291">
    <property type="entry name" value="NAD(P)-bd_dom_sf"/>
</dbReference>
<proteinExistence type="inferred from homology"/>
<organism evidence="3 4">
    <name type="scientific">Luteimonas wenzhouensis</name>
    <dbReference type="NCBI Taxonomy" id="2599615"/>
    <lineage>
        <taxon>Bacteria</taxon>
        <taxon>Pseudomonadati</taxon>
        <taxon>Pseudomonadota</taxon>
        <taxon>Gammaproteobacteria</taxon>
        <taxon>Lysobacterales</taxon>
        <taxon>Lysobacteraceae</taxon>
        <taxon>Luteimonas</taxon>
    </lineage>
</organism>
<dbReference type="NCBIfam" id="NF005559">
    <property type="entry name" value="PRK07231.1"/>
    <property type="match status" value="1"/>
</dbReference>
<dbReference type="InterPro" id="IPR002347">
    <property type="entry name" value="SDR_fam"/>
</dbReference>
<evidence type="ECO:0000313" key="3">
    <source>
        <dbReference type="EMBL" id="TWT18762.1"/>
    </source>
</evidence>
<dbReference type="PANTHER" id="PTHR43639">
    <property type="entry name" value="OXIDOREDUCTASE, SHORT-CHAIN DEHYDROGENASE/REDUCTASE FAMILY (AFU_ORTHOLOGUE AFUA_5G02870)"/>
    <property type="match status" value="1"/>
</dbReference>
<evidence type="ECO:0000256" key="2">
    <source>
        <dbReference type="ARBA" id="ARBA00023002"/>
    </source>
</evidence>
<evidence type="ECO:0000256" key="1">
    <source>
        <dbReference type="ARBA" id="ARBA00006484"/>
    </source>
</evidence>
<dbReference type="PRINTS" id="PR00080">
    <property type="entry name" value="SDRFAMILY"/>
</dbReference>
<dbReference type="OrthoDB" id="9787298at2"/>
<name>A0A5C5TZQ1_9GAMM</name>
<protein>
    <submittedName>
        <fullName evidence="3">Glucose 1-dehydrogenase</fullName>
        <ecNumber evidence="3">1.1.1.47</ecNumber>
    </submittedName>
</protein>
<gene>
    <name evidence="3" type="ORF">FQY79_08930</name>
</gene>
<sequence>MGTPLAGRTALVTGGARGIGAAIVRRLHADGAHVAITDVLEADGQALAAQLGERARFFAHDVTDDGAWRAVVEATLAAFGRLDVLVNNAGIYEAGTIEEADLAGVERQFRVNQFGTFLGMRHALAPMRAAGGGSIVNISSIAGQLGLAGSGAYVGTKWAVRGMTKTAAVEFAPDHIRVNSVHPGYIETPMLGGVDPEALKAGVEATPLKRIGKPEDIAAAVAYLAGPDASFVTGAELTVDGGWIL</sequence>
<keyword evidence="4" id="KW-1185">Reference proteome</keyword>
<dbReference type="EC" id="1.1.1.47" evidence="3"/>
<keyword evidence="2 3" id="KW-0560">Oxidoreductase</keyword>
<dbReference type="PROSITE" id="PS00061">
    <property type="entry name" value="ADH_SHORT"/>
    <property type="match status" value="1"/>
</dbReference>
<reference evidence="3 4" key="1">
    <citation type="submission" date="2019-07" db="EMBL/GenBank/DDBJ databases">
        <title>Luteimonas sp. YD-1 nov., isolated from acidic soil.</title>
        <authorList>
            <person name="Zhou J."/>
        </authorList>
    </citation>
    <scope>NUCLEOTIDE SEQUENCE [LARGE SCALE GENOMIC DNA]</scope>
    <source>
        <strain evidence="3 4">YD-1</strain>
    </source>
</reference>
<dbReference type="RefSeq" id="WP_146312583.1">
    <property type="nucleotide sequence ID" value="NZ_VOHE01000004.1"/>
</dbReference>
<dbReference type="EMBL" id="VOHE01000004">
    <property type="protein sequence ID" value="TWT18762.1"/>
    <property type="molecule type" value="Genomic_DNA"/>
</dbReference>
<dbReference type="PRINTS" id="PR00081">
    <property type="entry name" value="GDHRDH"/>
</dbReference>
<comment type="caution">
    <text evidence="3">The sequence shown here is derived from an EMBL/GenBank/DDBJ whole genome shotgun (WGS) entry which is preliminary data.</text>
</comment>
<dbReference type="GO" id="GO:0047936">
    <property type="term" value="F:glucose 1-dehydrogenase [NAD(P)+] activity"/>
    <property type="evidence" value="ECO:0007669"/>
    <property type="project" value="UniProtKB-EC"/>
</dbReference>
<dbReference type="Pfam" id="PF13561">
    <property type="entry name" value="adh_short_C2"/>
    <property type="match status" value="1"/>
</dbReference>
<comment type="similarity">
    <text evidence="1">Belongs to the short-chain dehydrogenases/reductases (SDR) family.</text>
</comment>
<dbReference type="Gene3D" id="3.40.50.720">
    <property type="entry name" value="NAD(P)-binding Rossmann-like Domain"/>
    <property type="match status" value="1"/>
</dbReference>
<dbReference type="PANTHER" id="PTHR43639:SF1">
    <property type="entry name" value="SHORT-CHAIN DEHYDROGENASE_REDUCTASE FAMILY PROTEIN"/>
    <property type="match status" value="1"/>
</dbReference>